<dbReference type="Pfam" id="PF01814">
    <property type="entry name" value="Hemerythrin"/>
    <property type="match status" value="1"/>
</dbReference>
<dbReference type="InterPro" id="IPR012312">
    <property type="entry name" value="Hemerythrin-like"/>
</dbReference>
<dbReference type="PANTHER" id="PTHR39966:SF1">
    <property type="entry name" value="HEMERYTHRIN-LIKE DOMAIN-CONTAINING PROTEIN"/>
    <property type="match status" value="1"/>
</dbReference>
<evidence type="ECO:0000313" key="3">
    <source>
        <dbReference type="EMBL" id="WOJ92612.1"/>
    </source>
</evidence>
<feature type="region of interest" description="Disordered" evidence="1">
    <location>
        <begin position="1"/>
        <end position="25"/>
    </location>
</feature>
<dbReference type="EMBL" id="CP136864">
    <property type="protein sequence ID" value="WOJ92612.1"/>
    <property type="molecule type" value="Genomic_DNA"/>
</dbReference>
<dbReference type="PANTHER" id="PTHR39966">
    <property type="entry name" value="BLL2471 PROTEIN-RELATED"/>
    <property type="match status" value="1"/>
</dbReference>
<dbReference type="RefSeq" id="WP_407347211.1">
    <property type="nucleotide sequence ID" value="NZ_CP136864.1"/>
</dbReference>
<reference evidence="3 4" key="1">
    <citation type="submission" date="2023-10" db="EMBL/GenBank/DDBJ databases">
        <title>Two novel species belonging to the OM43/NOR5 clade.</title>
        <authorList>
            <person name="Park M."/>
        </authorList>
    </citation>
    <scope>NUCLEOTIDE SEQUENCE [LARGE SCALE GENOMIC DNA]</scope>
    <source>
        <strain evidence="3 4">IMCC43200</strain>
    </source>
</reference>
<keyword evidence="4" id="KW-1185">Reference proteome</keyword>
<evidence type="ECO:0000313" key="4">
    <source>
        <dbReference type="Proteomes" id="UP001626537"/>
    </source>
</evidence>
<gene>
    <name evidence="3" type="ORF">R0135_12560</name>
</gene>
<name>A0ABZ0I0P1_9GAMM</name>
<evidence type="ECO:0000259" key="2">
    <source>
        <dbReference type="Pfam" id="PF01814"/>
    </source>
</evidence>
<dbReference type="Gene3D" id="1.20.120.520">
    <property type="entry name" value="nmb1532 protein domain like"/>
    <property type="match status" value="1"/>
</dbReference>
<accession>A0ABZ0I0P1</accession>
<evidence type="ECO:0000256" key="1">
    <source>
        <dbReference type="SAM" id="MobiDB-lite"/>
    </source>
</evidence>
<organism evidence="3 4">
    <name type="scientific">Congregibacter variabilis</name>
    <dbReference type="NCBI Taxonomy" id="3081200"/>
    <lineage>
        <taxon>Bacteria</taxon>
        <taxon>Pseudomonadati</taxon>
        <taxon>Pseudomonadota</taxon>
        <taxon>Gammaproteobacteria</taxon>
        <taxon>Cellvibrionales</taxon>
        <taxon>Halieaceae</taxon>
        <taxon>Congregibacter</taxon>
    </lineage>
</organism>
<feature type="compositionally biased region" description="Low complexity" evidence="1">
    <location>
        <begin position="1"/>
        <end position="18"/>
    </location>
</feature>
<feature type="domain" description="Hemerythrin-like" evidence="2">
    <location>
        <begin position="42"/>
        <end position="173"/>
    </location>
</feature>
<proteinExistence type="predicted"/>
<dbReference type="Proteomes" id="UP001626537">
    <property type="component" value="Chromosome"/>
</dbReference>
<protein>
    <submittedName>
        <fullName evidence="3">Hemerythrin domain-containing protein</fullName>
    </submittedName>
</protein>
<sequence length="328" mass="37818">MAVSQARSASAKSRSNNSGPEPMDLQAFADQHQNDVSEAPMLAALRAEHRHIASVLALLSDHLNAIERSELVDTHVIYEIMDYMVTWPDRFHHPREDLIYSYAADVDQRLAQDRRRLEKDHDHMLRNGRELLQAVEDWRRGDLSGSEVVRLGREYVQASYGHMSFEEQEVFPVIDAVLTHADWRELSADDQLKPVGDPVFGRRVQREFRNMARKLRRSLRRGVERQAVAEWVSIESLFEAYEVLSMANQSGRAITRDQFMTGLRESSYIVLDEPLKSPLLCAANNARLTLQWLDEIQGVYRDAVSDLMRVNDERKDRLRLLRRAGRPG</sequence>